<dbReference type="STRING" id="1817813.A2008_05670"/>
<organism evidence="2 3">
    <name type="scientific">Candidatus Wallbacteria bacterium GWC2_49_35</name>
    <dbReference type="NCBI Taxonomy" id="1817813"/>
    <lineage>
        <taxon>Bacteria</taxon>
        <taxon>Candidatus Walliibacteriota</taxon>
    </lineage>
</organism>
<name>A0A1F7WUS9_9BACT</name>
<dbReference type="EMBL" id="MGFH01000065">
    <property type="protein sequence ID" value="OGM06387.1"/>
    <property type="molecule type" value="Genomic_DNA"/>
</dbReference>
<dbReference type="InterPro" id="IPR008279">
    <property type="entry name" value="PEP-util_enz_mobile_dom"/>
</dbReference>
<comment type="caution">
    <text evidence="2">The sequence shown here is derived from an EMBL/GenBank/DDBJ whole genome shotgun (WGS) entry which is preliminary data.</text>
</comment>
<reference evidence="2 3" key="1">
    <citation type="journal article" date="2016" name="Nat. Commun.">
        <title>Thousands of microbial genomes shed light on interconnected biogeochemical processes in an aquifer system.</title>
        <authorList>
            <person name="Anantharaman K."/>
            <person name="Brown C.T."/>
            <person name="Hug L.A."/>
            <person name="Sharon I."/>
            <person name="Castelle C.J."/>
            <person name="Probst A.J."/>
            <person name="Thomas B.C."/>
            <person name="Singh A."/>
            <person name="Wilkins M.J."/>
            <person name="Karaoz U."/>
            <person name="Brodie E.L."/>
            <person name="Williams K.H."/>
            <person name="Hubbard S.S."/>
            <person name="Banfield J.F."/>
        </authorList>
    </citation>
    <scope>NUCLEOTIDE SEQUENCE [LARGE SCALE GENOMIC DNA]</scope>
</reference>
<dbReference type="SUPFAM" id="SSF52009">
    <property type="entry name" value="Phosphohistidine domain"/>
    <property type="match status" value="1"/>
</dbReference>
<dbReference type="AlphaFoldDB" id="A0A1F7WUS9"/>
<evidence type="ECO:0000259" key="1">
    <source>
        <dbReference type="Pfam" id="PF00391"/>
    </source>
</evidence>
<dbReference type="Proteomes" id="UP000178735">
    <property type="component" value="Unassembled WGS sequence"/>
</dbReference>
<dbReference type="GO" id="GO:0016772">
    <property type="term" value="F:transferase activity, transferring phosphorus-containing groups"/>
    <property type="evidence" value="ECO:0007669"/>
    <property type="project" value="InterPro"/>
</dbReference>
<gene>
    <name evidence="2" type="ORF">A2008_05670</name>
</gene>
<dbReference type="Gene3D" id="3.50.30.10">
    <property type="entry name" value="Phosphohistidine domain"/>
    <property type="match status" value="1"/>
</dbReference>
<dbReference type="InterPro" id="IPR051549">
    <property type="entry name" value="PEP_Utilizing_Enz"/>
</dbReference>
<dbReference type="InterPro" id="IPR036637">
    <property type="entry name" value="Phosphohistidine_dom_sf"/>
</dbReference>
<accession>A0A1F7WUS9</accession>
<evidence type="ECO:0000313" key="2">
    <source>
        <dbReference type="EMBL" id="OGM06387.1"/>
    </source>
</evidence>
<dbReference type="PANTHER" id="PTHR43615">
    <property type="entry name" value="PHOSPHOENOLPYRUVATE SYNTHASE-RELATED"/>
    <property type="match status" value="1"/>
</dbReference>
<evidence type="ECO:0000313" key="3">
    <source>
        <dbReference type="Proteomes" id="UP000178735"/>
    </source>
</evidence>
<proteinExistence type="predicted"/>
<dbReference type="PANTHER" id="PTHR43615:SF1">
    <property type="entry name" value="PPDK_N DOMAIN-CONTAINING PROTEIN"/>
    <property type="match status" value="1"/>
</dbReference>
<sequence>MRKNVTGGTIVWSKSNAGELFPFVATPMTFSVSKKFITSLLSPFTKNFGINIAGSLPFGLVAGRIYVNMNFAAALVRKATFSLKSDFSELFGGDCGELARALEILKHANGSGVDFSWIKFISRLPYMAFHFAAKNFSAKRFEIDGELIETLEKYYAADFKKYPAPDLLPVIDRLSLLLEKTTEKAWPAVLGAMIANAWVFAISGSERANVLLAGSGGMASAESGTSLLKLALSAKNSGLSETLASFEEFTAAARALETKDNGRAFLYNFEKFMRVHGHHAPGEVDAACPRWRETPDRIFSIVKSYLARGGIKETLDSLERLRAQNKAQARKIISGSKLGPLKGLFRAFISTASNGLVFRENYKNRLVMMIDIIRKVLLEAASRLLAAEVITERNDIFFMDLAELQVLLDGGGGHVKDNISRQINIRKTEYSNCEKVDPPSVVIGDFDIAAALEKIENGLSKEKSGIRLAAGPVDTASEGSVFKGIAVSGGIVTGPARVVKSAEAAETVGHGEILVAPFTDPGWTPYFVNAAGLVTALGGPLSHGSIIAREYGIPAVVNVKNITTLISTGQMIRVDGYKGTVTVL</sequence>
<dbReference type="Pfam" id="PF00391">
    <property type="entry name" value="PEP-utilizers"/>
    <property type="match status" value="1"/>
</dbReference>
<protein>
    <recommendedName>
        <fullName evidence="1">PEP-utilising enzyme mobile domain-containing protein</fullName>
    </recommendedName>
</protein>
<feature type="domain" description="PEP-utilising enzyme mobile" evidence="1">
    <location>
        <begin position="510"/>
        <end position="579"/>
    </location>
</feature>